<dbReference type="InterPro" id="IPR025158">
    <property type="entry name" value="Mg_chelat-rel_C"/>
</dbReference>
<dbReference type="InParanoid" id="Q0F3P4"/>
<accession>Q0F3P4</accession>
<dbReference type="HOGENOM" id="CLU_026145_1_1_0"/>
<sequence length="520" mass="56759">MLARLHSASLRGLDAEHVDVEVDLSRGLPCWTLVGLGEAAVREARDRVRAAVVNSGFEFPLRRITVNLSPADRRKDGSHFDLPIAIGLLMASGQLNRQEKLALTAEPHQSYQQQADMPFLIGELALDGRLNPVSGVLPLVLFARKHGFHHVIVPAGNEQEAAAIDGMHVYPAPNLLAVVRHIEGSAMLPPASITPDTALLPALSADMADVRGQQQARRVLEIAASGGHHLLMTGSPGVGKSMLAQRLPGIMPPLTREQALEVTRIYSISGDTSRPPMNLQPPLRQPHHSASDVAIIGGGGNPRPGEISKAHFGILFLDELAEHKRIVLETLRQPLEEGKVRIARAADSVVFPARFQLIAAMNPCPCGYLGHPAKACRCSPSEIRRYISRISGPLLDRFDLRIHIPPVDREELSGMQAGENSASIRKRVLNARHIQYHRLGEGCVNARMTTRDIERYARPDAAAAKLLDEAMNRFSLSARSYHRILKVARTIADLAAAEQIDSSHIAEALQYRGEELFDSA</sequence>
<comment type="similarity">
    <text evidence="1">Belongs to the Mg-chelatase subunits D/I family. ComM subfamily.</text>
</comment>
<reference evidence="3 4" key="1">
    <citation type="submission" date="2006-09" db="EMBL/GenBank/DDBJ databases">
        <authorList>
            <person name="Emerson D."/>
            <person name="Ferriera S."/>
            <person name="Johnson J."/>
            <person name="Kravitz S."/>
            <person name="Halpern A."/>
            <person name="Remington K."/>
            <person name="Beeson K."/>
            <person name="Tran B."/>
            <person name="Rogers Y.-H."/>
            <person name="Friedman R."/>
            <person name="Venter J.C."/>
        </authorList>
    </citation>
    <scope>NUCLEOTIDE SEQUENCE [LARGE SCALE GENOMIC DNA]</scope>
    <source>
        <strain evidence="3 4">PV-1</strain>
    </source>
</reference>
<dbReference type="Proteomes" id="UP000005297">
    <property type="component" value="Unassembled WGS sequence"/>
</dbReference>
<dbReference type="eggNOG" id="COG0606">
    <property type="taxonomic scope" value="Bacteria"/>
</dbReference>
<evidence type="ECO:0000256" key="1">
    <source>
        <dbReference type="ARBA" id="ARBA00006354"/>
    </source>
</evidence>
<dbReference type="InterPro" id="IPR027417">
    <property type="entry name" value="P-loop_NTPase"/>
</dbReference>
<dbReference type="Pfam" id="PF01078">
    <property type="entry name" value="Mg_chelatase"/>
    <property type="match status" value="1"/>
</dbReference>
<dbReference type="GO" id="GO:0005524">
    <property type="term" value="F:ATP binding"/>
    <property type="evidence" value="ECO:0007669"/>
    <property type="project" value="InterPro"/>
</dbReference>
<feature type="domain" description="AAA+ ATPase" evidence="2">
    <location>
        <begin position="226"/>
        <end position="408"/>
    </location>
</feature>
<organism evidence="3 4">
    <name type="scientific">Mariprofundus ferrooxydans PV-1</name>
    <dbReference type="NCBI Taxonomy" id="314345"/>
    <lineage>
        <taxon>Bacteria</taxon>
        <taxon>Pseudomonadati</taxon>
        <taxon>Pseudomonadota</taxon>
        <taxon>Candidatius Mariprofundia</taxon>
        <taxon>Mariprofundales</taxon>
        <taxon>Mariprofundaceae</taxon>
        <taxon>Mariprofundus</taxon>
    </lineage>
</organism>
<dbReference type="Pfam" id="PF13541">
    <property type="entry name" value="ChlI"/>
    <property type="match status" value="1"/>
</dbReference>
<dbReference type="PANTHER" id="PTHR32039">
    <property type="entry name" value="MAGNESIUM-CHELATASE SUBUNIT CHLI"/>
    <property type="match status" value="1"/>
</dbReference>
<dbReference type="InterPro" id="IPR045006">
    <property type="entry name" value="CHLI-like"/>
</dbReference>
<evidence type="ECO:0000313" key="3">
    <source>
        <dbReference type="EMBL" id="EAU55897.1"/>
    </source>
</evidence>
<name>Q0F3P4_9PROT</name>
<comment type="caution">
    <text evidence="3">The sequence shown here is derived from an EMBL/GenBank/DDBJ whole genome shotgun (WGS) entry which is preliminary data.</text>
</comment>
<dbReference type="Gene3D" id="3.30.230.10">
    <property type="match status" value="1"/>
</dbReference>
<dbReference type="CDD" id="cd00009">
    <property type="entry name" value="AAA"/>
    <property type="match status" value="1"/>
</dbReference>
<dbReference type="Pfam" id="PF13335">
    <property type="entry name" value="Mg_chelatase_C"/>
    <property type="match status" value="1"/>
</dbReference>
<evidence type="ECO:0000313" key="4">
    <source>
        <dbReference type="Proteomes" id="UP000005297"/>
    </source>
</evidence>
<dbReference type="EMBL" id="AATS01000001">
    <property type="protein sequence ID" value="EAU55897.1"/>
    <property type="molecule type" value="Genomic_DNA"/>
</dbReference>
<dbReference type="InterPro" id="IPR000523">
    <property type="entry name" value="Mg_chelatse_chII-like_cat_dom"/>
</dbReference>
<keyword evidence="4" id="KW-1185">Reference proteome</keyword>
<protein>
    <submittedName>
        <fullName evidence="3">Competence protein ComM</fullName>
    </submittedName>
</protein>
<dbReference type="SUPFAM" id="SSF54211">
    <property type="entry name" value="Ribosomal protein S5 domain 2-like"/>
    <property type="match status" value="1"/>
</dbReference>
<evidence type="ECO:0000259" key="2">
    <source>
        <dbReference type="SMART" id="SM00382"/>
    </source>
</evidence>
<dbReference type="STRING" id="314344.AL013_03840"/>
<proteinExistence type="inferred from homology"/>
<dbReference type="PANTHER" id="PTHR32039:SF7">
    <property type="entry name" value="COMPETENCE PROTEIN COMM"/>
    <property type="match status" value="1"/>
</dbReference>
<dbReference type="InterPro" id="IPR003593">
    <property type="entry name" value="AAA+_ATPase"/>
</dbReference>
<dbReference type="Gene3D" id="3.40.50.300">
    <property type="entry name" value="P-loop containing nucleotide triphosphate hydrolases"/>
    <property type="match status" value="1"/>
</dbReference>
<dbReference type="InterPro" id="IPR020568">
    <property type="entry name" value="Ribosomal_Su5_D2-typ_SF"/>
</dbReference>
<dbReference type="RefSeq" id="WP_009851043.1">
    <property type="nucleotide sequence ID" value="NZ_DS022295.1"/>
</dbReference>
<dbReference type="InterPro" id="IPR004482">
    <property type="entry name" value="Mg_chelat-rel"/>
</dbReference>
<dbReference type="SUPFAM" id="SSF52540">
    <property type="entry name" value="P-loop containing nucleoside triphosphate hydrolases"/>
    <property type="match status" value="1"/>
</dbReference>
<gene>
    <name evidence="3" type="ORF">SPV1_03733</name>
</gene>
<dbReference type="AlphaFoldDB" id="Q0F3P4"/>
<dbReference type="FunCoup" id="Q0F3P4">
    <property type="interactions" value="338"/>
</dbReference>
<dbReference type="NCBIfam" id="TIGR00368">
    <property type="entry name" value="YifB family Mg chelatase-like AAA ATPase"/>
    <property type="match status" value="1"/>
</dbReference>
<dbReference type="SMART" id="SM00382">
    <property type="entry name" value="AAA"/>
    <property type="match status" value="1"/>
</dbReference>
<dbReference type="InterPro" id="IPR014721">
    <property type="entry name" value="Ribsml_uS5_D2-typ_fold_subgr"/>
</dbReference>
<dbReference type="OrthoDB" id="9813147at2"/>